<sequence>MPGGGNAVDCSAAGICFALRDVSKAAVRKFADMGCVVHIDIVCIMAWDNSLLIPDGGVLTSAVPL</sequence>
<dbReference type="RefSeq" id="WP_077420581.1">
    <property type="nucleotide sequence ID" value="NZ_CP049768.1"/>
</dbReference>
<dbReference type="GO" id="GO:0016779">
    <property type="term" value="F:nucleotidyltransferase activity"/>
    <property type="evidence" value="ECO:0007669"/>
    <property type="project" value="UniProtKB-KW"/>
</dbReference>
<keyword evidence="1" id="KW-0548">Nucleotidyltransferase</keyword>
<protein>
    <submittedName>
        <fullName evidence="1">2-C-methyl-D-erythritol 4-phosphate cytidylyltransferase</fullName>
    </submittedName>
</protein>
<evidence type="ECO:0000313" key="2">
    <source>
        <dbReference type="Proteomes" id="UP000829452"/>
    </source>
</evidence>
<dbReference type="AlphaFoldDB" id="A0A9Q8VH37"/>
<dbReference type="Proteomes" id="UP000829452">
    <property type="component" value="Chromosome"/>
</dbReference>
<name>A0A9Q8VH37_BIFLL</name>
<evidence type="ECO:0000313" key="1">
    <source>
        <dbReference type="EMBL" id="UNL82608.1"/>
    </source>
</evidence>
<proteinExistence type="predicted"/>
<keyword evidence="1" id="KW-0808">Transferase</keyword>
<gene>
    <name evidence="1" type="ORF">G8B11_10330</name>
</gene>
<reference evidence="1" key="1">
    <citation type="submission" date="2020-02" db="EMBL/GenBank/DDBJ databases">
        <title>The Isolation and identification of Lactobacillus and Bifidobacterium species from dairy as potential probiotics for calf scour mitigation.</title>
        <authorList>
            <person name="Dhadda K."/>
            <person name="Guan L."/>
            <person name="Chen Y."/>
            <person name="Malmuthuge N."/>
        </authorList>
    </citation>
    <scope>NUCLEOTIDE SEQUENCE</scope>
    <source>
        <strain evidence="1">B1</strain>
    </source>
</reference>
<organism evidence="1 2">
    <name type="scientific">Bifidobacterium longum subsp. longum</name>
    <dbReference type="NCBI Taxonomy" id="1679"/>
    <lineage>
        <taxon>Bacteria</taxon>
        <taxon>Bacillati</taxon>
        <taxon>Actinomycetota</taxon>
        <taxon>Actinomycetes</taxon>
        <taxon>Bifidobacteriales</taxon>
        <taxon>Bifidobacteriaceae</taxon>
        <taxon>Bifidobacterium</taxon>
    </lineage>
</organism>
<dbReference type="EMBL" id="CP049772">
    <property type="protein sequence ID" value="UNL82608.1"/>
    <property type="molecule type" value="Genomic_DNA"/>
</dbReference>
<accession>A0A9Q8VH37</accession>